<dbReference type="SMART" id="SM00213">
    <property type="entry name" value="UBQ"/>
    <property type="match status" value="2"/>
</dbReference>
<proteinExistence type="predicted"/>
<feature type="domain" description="Ubiquitin-like" evidence="2">
    <location>
        <begin position="143"/>
        <end position="205"/>
    </location>
</feature>
<feature type="domain" description="Ubiquitin-like" evidence="2">
    <location>
        <begin position="1"/>
        <end position="31"/>
    </location>
</feature>
<evidence type="ECO:0000313" key="3">
    <source>
        <dbReference type="EMBL" id="KTD47381.1"/>
    </source>
</evidence>
<name>A0ABR5RKN8_9GAMM</name>
<feature type="domain" description="Ubiquitin-like" evidence="2">
    <location>
        <begin position="56"/>
        <end position="126"/>
    </location>
</feature>
<dbReference type="Pfam" id="PF00240">
    <property type="entry name" value="ubiquitin"/>
    <property type="match status" value="3"/>
</dbReference>
<dbReference type="CDD" id="cd17039">
    <property type="entry name" value="Ubl_ubiquitin_like"/>
    <property type="match status" value="1"/>
</dbReference>
<organism evidence="3 4">
    <name type="scientific">Legionella quateirensis</name>
    <dbReference type="NCBI Taxonomy" id="45072"/>
    <lineage>
        <taxon>Bacteria</taxon>
        <taxon>Pseudomonadati</taxon>
        <taxon>Pseudomonadota</taxon>
        <taxon>Gammaproteobacteria</taxon>
        <taxon>Legionellales</taxon>
        <taxon>Legionellaceae</taxon>
        <taxon>Legionella</taxon>
    </lineage>
</organism>
<evidence type="ECO:0000313" key="4">
    <source>
        <dbReference type="Proteomes" id="UP000054639"/>
    </source>
</evidence>
<protein>
    <submittedName>
        <fullName evidence="3">Ubiquitin family protein</fullName>
    </submittedName>
</protein>
<dbReference type="PROSITE" id="PS50053">
    <property type="entry name" value="UBIQUITIN_2"/>
    <property type="match status" value="3"/>
</dbReference>
<dbReference type="SUPFAM" id="SSF54236">
    <property type="entry name" value="Ubiquitin-like"/>
    <property type="match status" value="3"/>
</dbReference>
<sequence length="259" mass="29522">LKEGIPIQDQILIYSAKTLEDNQLIKDYGINGSIHLVQKLKQHQQTETPTQDELTRHLYITTIAGKKITIDYNPKTDTIAHLKNEIFRKEGIPIEDQLLTIAGQELIDSRLIEEYEAQKIESIRLLSSAQNQATEATSEKKSAQLQIQTLTGTEFLIEYNPETDTIAHLKSEIFRKAGIPIEEQALLFAGKKLIDSQLIKEYNINHIVRLVQKLKQHEQTETPTQDELTSQLFIKTLEGITIPIKCKPNTDTIADLKRE</sequence>
<dbReference type="InterPro" id="IPR050158">
    <property type="entry name" value="Ubiquitin_ubiquitin-like"/>
</dbReference>
<dbReference type="Proteomes" id="UP000054639">
    <property type="component" value="Unassembled WGS sequence"/>
</dbReference>
<dbReference type="InterPro" id="IPR000626">
    <property type="entry name" value="Ubiquitin-like_dom"/>
</dbReference>
<reference evidence="3 4" key="1">
    <citation type="submission" date="2015-11" db="EMBL/GenBank/DDBJ databases">
        <title>Genomic analysis of 38 Legionella species identifies large and diverse effector repertoires.</title>
        <authorList>
            <person name="Burstein D."/>
            <person name="Amaro F."/>
            <person name="Zusman T."/>
            <person name="Lifshitz Z."/>
            <person name="Cohen O."/>
            <person name="Gilbert J.A."/>
            <person name="Pupko T."/>
            <person name="Shuman H.A."/>
            <person name="Segal G."/>
        </authorList>
    </citation>
    <scope>NUCLEOTIDE SEQUENCE [LARGE SCALE GENOMIC DNA]</scope>
    <source>
        <strain evidence="3 4">ATCC 49507</strain>
    </source>
</reference>
<evidence type="ECO:0000259" key="2">
    <source>
        <dbReference type="PROSITE" id="PS50053"/>
    </source>
</evidence>
<comment type="caution">
    <text evidence="3">The sequence shown here is derived from an EMBL/GenBank/DDBJ whole genome shotgun (WGS) entry which is preliminary data.</text>
</comment>
<feature type="non-terminal residue" evidence="3">
    <location>
        <position position="1"/>
    </location>
</feature>
<dbReference type="EMBL" id="LNYR01000032">
    <property type="protein sequence ID" value="KTD47381.1"/>
    <property type="molecule type" value="Genomic_DNA"/>
</dbReference>
<dbReference type="InterPro" id="IPR029071">
    <property type="entry name" value="Ubiquitin-like_domsf"/>
</dbReference>
<gene>
    <name evidence="3" type="ORF">Lqua_2261</name>
</gene>
<accession>A0ABR5RKN8</accession>
<dbReference type="PANTHER" id="PTHR10666">
    <property type="entry name" value="UBIQUITIN"/>
    <property type="match status" value="1"/>
</dbReference>
<feature type="coiled-coil region" evidence="1">
    <location>
        <begin position="112"/>
        <end position="146"/>
    </location>
</feature>
<dbReference type="Gene3D" id="3.10.20.90">
    <property type="entry name" value="Phosphatidylinositol 3-kinase Catalytic Subunit, Chain A, domain 1"/>
    <property type="match status" value="3"/>
</dbReference>
<evidence type="ECO:0000256" key="1">
    <source>
        <dbReference type="SAM" id="Coils"/>
    </source>
</evidence>
<keyword evidence="4" id="KW-1185">Reference proteome</keyword>
<keyword evidence="1" id="KW-0175">Coiled coil</keyword>
<feature type="non-terminal residue" evidence="3">
    <location>
        <position position="259"/>
    </location>
</feature>
<dbReference type="RefSeq" id="WP_202972753.1">
    <property type="nucleotide sequence ID" value="NZ_LNYR01000032.1"/>
</dbReference>